<evidence type="ECO:0000256" key="3">
    <source>
        <dbReference type="ARBA" id="ARBA00022106"/>
    </source>
</evidence>
<dbReference type="PANTHER" id="PTHR43823">
    <property type="entry name" value="SPORULATION PROTEIN YKVU"/>
    <property type="match status" value="1"/>
</dbReference>
<keyword evidence="9" id="KW-0046">Antibiotic resistance</keyword>
<keyword evidence="8 10" id="KW-0472">Membrane</keyword>
<feature type="transmembrane region" description="Helical" evidence="10">
    <location>
        <begin position="386"/>
        <end position="405"/>
    </location>
</feature>
<dbReference type="GO" id="GO:0015297">
    <property type="term" value="F:antiporter activity"/>
    <property type="evidence" value="ECO:0007669"/>
    <property type="project" value="InterPro"/>
</dbReference>
<dbReference type="PANTHER" id="PTHR43823:SF3">
    <property type="entry name" value="MULTIDRUG EXPORT PROTEIN MEPA"/>
    <property type="match status" value="1"/>
</dbReference>
<keyword evidence="6 10" id="KW-0812">Transmembrane</keyword>
<proteinExistence type="inferred from homology"/>
<comment type="similarity">
    <text evidence="2">Belongs to the multi antimicrobial extrusion (MATE) (TC 2.A.66.1) family. MepA subfamily.</text>
</comment>
<dbReference type="AlphaFoldDB" id="A0A9D1W1W2"/>
<evidence type="ECO:0000313" key="11">
    <source>
        <dbReference type="EMBL" id="HIX51276.1"/>
    </source>
</evidence>
<dbReference type="InterPro" id="IPR048279">
    <property type="entry name" value="MdtK-like"/>
</dbReference>
<dbReference type="GO" id="GO:0046677">
    <property type="term" value="P:response to antibiotic"/>
    <property type="evidence" value="ECO:0007669"/>
    <property type="project" value="UniProtKB-KW"/>
</dbReference>
<protein>
    <recommendedName>
        <fullName evidence="3">Multidrug export protein MepA</fullName>
    </recommendedName>
</protein>
<comment type="subcellular location">
    <subcellularLocation>
        <location evidence="1">Cell membrane</location>
        <topology evidence="1">Multi-pass membrane protein</topology>
    </subcellularLocation>
</comment>
<dbReference type="EMBL" id="DXEU01000010">
    <property type="protein sequence ID" value="HIX51276.1"/>
    <property type="molecule type" value="Genomic_DNA"/>
</dbReference>
<evidence type="ECO:0000256" key="2">
    <source>
        <dbReference type="ARBA" id="ARBA00008417"/>
    </source>
</evidence>
<dbReference type="NCBIfam" id="TIGR00797">
    <property type="entry name" value="matE"/>
    <property type="match status" value="1"/>
</dbReference>
<dbReference type="GO" id="GO:0005886">
    <property type="term" value="C:plasma membrane"/>
    <property type="evidence" value="ECO:0007669"/>
    <property type="project" value="UniProtKB-SubCell"/>
</dbReference>
<keyword evidence="4" id="KW-0813">Transport</keyword>
<dbReference type="GO" id="GO:0042910">
    <property type="term" value="F:xenobiotic transmembrane transporter activity"/>
    <property type="evidence" value="ECO:0007669"/>
    <property type="project" value="InterPro"/>
</dbReference>
<evidence type="ECO:0000256" key="9">
    <source>
        <dbReference type="ARBA" id="ARBA00023251"/>
    </source>
</evidence>
<feature type="transmembrane region" description="Helical" evidence="10">
    <location>
        <begin position="50"/>
        <end position="70"/>
    </location>
</feature>
<evidence type="ECO:0000256" key="7">
    <source>
        <dbReference type="ARBA" id="ARBA00022989"/>
    </source>
</evidence>
<organism evidence="11 12">
    <name type="scientific">Candidatus Lachnoclostridium stercoripullorum</name>
    <dbReference type="NCBI Taxonomy" id="2838635"/>
    <lineage>
        <taxon>Bacteria</taxon>
        <taxon>Bacillati</taxon>
        <taxon>Bacillota</taxon>
        <taxon>Clostridia</taxon>
        <taxon>Lachnospirales</taxon>
        <taxon>Lachnospiraceae</taxon>
    </lineage>
</organism>
<name>A0A9D1W1W2_9FIRM</name>
<evidence type="ECO:0000256" key="1">
    <source>
        <dbReference type="ARBA" id="ARBA00004651"/>
    </source>
</evidence>
<feature type="transmembrane region" description="Helical" evidence="10">
    <location>
        <begin position="159"/>
        <end position="180"/>
    </location>
</feature>
<feature type="transmembrane region" description="Helical" evidence="10">
    <location>
        <begin position="306"/>
        <end position="333"/>
    </location>
</feature>
<feature type="transmembrane region" description="Helical" evidence="10">
    <location>
        <begin position="129"/>
        <end position="147"/>
    </location>
</feature>
<reference evidence="11" key="1">
    <citation type="journal article" date="2021" name="PeerJ">
        <title>Extensive microbial diversity within the chicken gut microbiome revealed by metagenomics and culture.</title>
        <authorList>
            <person name="Gilroy R."/>
            <person name="Ravi A."/>
            <person name="Getino M."/>
            <person name="Pursley I."/>
            <person name="Horton D.L."/>
            <person name="Alikhan N.F."/>
            <person name="Baker D."/>
            <person name="Gharbi K."/>
            <person name="Hall N."/>
            <person name="Watson M."/>
            <person name="Adriaenssens E.M."/>
            <person name="Foster-Nyarko E."/>
            <person name="Jarju S."/>
            <person name="Secka A."/>
            <person name="Antonio M."/>
            <person name="Oren A."/>
            <person name="Chaudhuri R.R."/>
            <person name="La Ragione R."/>
            <person name="Hildebrand F."/>
            <person name="Pallen M.J."/>
        </authorList>
    </citation>
    <scope>NUCLEOTIDE SEQUENCE</scope>
    <source>
        <strain evidence="11">ChiGjej4B4-12881</strain>
    </source>
</reference>
<feature type="transmembrane region" description="Helical" evidence="10">
    <location>
        <begin position="186"/>
        <end position="208"/>
    </location>
</feature>
<evidence type="ECO:0000313" key="12">
    <source>
        <dbReference type="Proteomes" id="UP000886780"/>
    </source>
</evidence>
<dbReference type="PROSITE" id="PS51257">
    <property type="entry name" value="PROKAR_LIPOPROTEIN"/>
    <property type="match status" value="1"/>
</dbReference>
<dbReference type="InterPro" id="IPR002528">
    <property type="entry name" value="MATE_fam"/>
</dbReference>
<dbReference type="CDD" id="cd13143">
    <property type="entry name" value="MATE_MepA_like"/>
    <property type="match status" value="1"/>
</dbReference>
<accession>A0A9D1W1W2</accession>
<evidence type="ECO:0000256" key="10">
    <source>
        <dbReference type="SAM" id="Phobius"/>
    </source>
</evidence>
<comment type="caution">
    <text evidence="11">The sequence shown here is derived from an EMBL/GenBank/DDBJ whole genome shotgun (WGS) entry which is preliminary data.</text>
</comment>
<keyword evidence="7 10" id="KW-1133">Transmembrane helix</keyword>
<evidence type="ECO:0000256" key="6">
    <source>
        <dbReference type="ARBA" id="ARBA00022692"/>
    </source>
</evidence>
<evidence type="ECO:0000256" key="5">
    <source>
        <dbReference type="ARBA" id="ARBA00022475"/>
    </source>
</evidence>
<feature type="transmembrane region" description="Helical" evidence="10">
    <location>
        <begin position="12"/>
        <end position="30"/>
    </location>
</feature>
<reference evidence="11" key="2">
    <citation type="submission" date="2021-04" db="EMBL/GenBank/DDBJ databases">
        <authorList>
            <person name="Gilroy R."/>
        </authorList>
    </citation>
    <scope>NUCLEOTIDE SEQUENCE</scope>
    <source>
        <strain evidence="11">ChiGjej4B4-12881</strain>
    </source>
</reference>
<gene>
    <name evidence="11" type="ORF">IAA28_00550</name>
</gene>
<dbReference type="PIRSF" id="PIRSF006603">
    <property type="entry name" value="DinF"/>
    <property type="match status" value="1"/>
</dbReference>
<evidence type="ECO:0000256" key="4">
    <source>
        <dbReference type="ARBA" id="ARBA00022448"/>
    </source>
</evidence>
<sequence>MAAAKPISEFSKYVSLSVLGMIAISCYILADTFFVARSLGTNGLAALNLAIPAYNFIHGTGLMLGMGGATRFSICKSRGDGRLADIMYTNTLYLAAVFSALFMAAGLFGAEFIASLLGADPAIFDMTATYLQVLLLFSPAFILNDIFLCFVRNDGNPQLAMLATVTGSLANIVLDYVFMFPLGMGIFGAVLATGMSPALGIAIMAVHWARPAKGFHLARTGLHGESIRLNLALGFPSLLAQLSSGIVMIIFNAIILRLEGNTGVAAYGVVANISLVVASIYTGIAQGGQPLISREYGRGRRDSERLFLRLSLTSMAVISAAVYLVIFLFAGPIAEIFNSEGNAQLQEIAVSGLKLYFTSVVFMGYNTVISTYFTSVERAVPAHIVSLLRGLILIVPVAFLLSALWGMTGVWLAFPATEMLVAAVGLYFQRKDRPRRAAKEECL</sequence>
<feature type="transmembrane region" description="Helical" evidence="10">
    <location>
        <begin position="411"/>
        <end position="428"/>
    </location>
</feature>
<evidence type="ECO:0000256" key="8">
    <source>
        <dbReference type="ARBA" id="ARBA00023136"/>
    </source>
</evidence>
<dbReference type="InterPro" id="IPR051327">
    <property type="entry name" value="MATE_MepA_subfamily"/>
</dbReference>
<keyword evidence="5" id="KW-1003">Cell membrane</keyword>
<feature type="transmembrane region" description="Helical" evidence="10">
    <location>
        <begin position="91"/>
        <end position="117"/>
    </location>
</feature>
<feature type="transmembrane region" description="Helical" evidence="10">
    <location>
        <begin position="353"/>
        <end position="374"/>
    </location>
</feature>
<feature type="transmembrane region" description="Helical" evidence="10">
    <location>
        <begin position="264"/>
        <end position="285"/>
    </location>
</feature>
<feature type="transmembrane region" description="Helical" evidence="10">
    <location>
        <begin position="229"/>
        <end position="258"/>
    </location>
</feature>
<dbReference type="Pfam" id="PF01554">
    <property type="entry name" value="MatE"/>
    <property type="match status" value="2"/>
</dbReference>
<dbReference type="InterPro" id="IPR045070">
    <property type="entry name" value="MATE_MepA-like"/>
</dbReference>
<dbReference type="Proteomes" id="UP000886780">
    <property type="component" value="Unassembled WGS sequence"/>
</dbReference>